<gene>
    <name evidence="8" type="primary">dnaK</name>
    <name evidence="12" type="ORF">SAMN05421762_0221</name>
</gene>
<dbReference type="Gene3D" id="3.30.420.40">
    <property type="match status" value="2"/>
</dbReference>
<keyword evidence="6 8" id="KW-0346">Stress response</keyword>
<evidence type="ECO:0000256" key="7">
    <source>
        <dbReference type="ARBA" id="ARBA00023186"/>
    </source>
</evidence>
<comment type="induction">
    <text evidence="8">By stress conditions e.g. heat shock.</text>
</comment>
<evidence type="ECO:0000256" key="8">
    <source>
        <dbReference type="HAMAP-Rule" id="MF_00332"/>
    </source>
</evidence>
<dbReference type="InterPro" id="IPR043129">
    <property type="entry name" value="ATPase_NBD"/>
</dbReference>
<dbReference type="Proteomes" id="UP000231644">
    <property type="component" value="Unassembled WGS sequence"/>
</dbReference>
<evidence type="ECO:0000256" key="3">
    <source>
        <dbReference type="ARBA" id="ARBA00022553"/>
    </source>
</evidence>
<dbReference type="Pfam" id="PF00012">
    <property type="entry name" value="HSP70"/>
    <property type="match status" value="1"/>
</dbReference>
<dbReference type="OrthoDB" id="9766019at2"/>
<dbReference type="InterPro" id="IPR013126">
    <property type="entry name" value="Hsp_70_fam"/>
</dbReference>
<dbReference type="NCBIfam" id="NF001413">
    <property type="entry name" value="PRK00290.1"/>
    <property type="match status" value="1"/>
</dbReference>
<keyword evidence="3 8" id="KW-0597">Phosphoprotein</keyword>
<dbReference type="PROSITE" id="PS01036">
    <property type="entry name" value="HSP70_3"/>
    <property type="match status" value="1"/>
</dbReference>
<dbReference type="InterPro" id="IPR012725">
    <property type="entry name" value="Chaperone_DnaK"/>
</dbReference>
<evidence type="ECO:0000256" key="10">
    <source>
        <dbReference type="SAM" id="Coils"/>
    </source>
</evidence>
<dbReference type="SUPFAM" id="SSF100920">
    <property type="entry name" value="Heat shock protein 70kD (HSP70), peptide-binding domain"/>
    <property type="match status" value="1"/>
</dbReference>
<dbReference type="GO" id="GO:0140662">
    <property type="term" value="F:ATP-dependent protein folding chaperone"/>
    <property type="evidence" value="ECO:0007669"/>
    <property type="project" value="InterPro"/>
</dbReference>
<dbReference type="FunFam" id="2.60.34.10:FF:000014">
    <property type="entry name" value="Chaperone protein DnaK HSP70"/>
    <property type="match status" value="1"/>
</dbReference>
<evidence type="ECO:0000256" key="9">
    <source>
        <dbReference type="RuleBase" id="RU003322"/>
    </source>
</evidence>
<comment type="function">
    <text evidence="8">Acts as a chaperone.</text>
</comment>
<dbReference type="PANTHER" id="PTHR19375">
    <property type="entry name" value="HEAT SHOCK PROTEIN 70KDA"/>
    <property type="match status" value="1"/>
</dbReference>
<dbReference type="PROSITE" id="PS00329">
    <property type="entry name" value="HSP70_2"/>
    <property type="match status" value="1"/>
</dbReference>
<dbReference type="NCBIfam" id="NF003520">
    <property type="entry name" value="PRK05183.1"/>
    <property type="match status" value="1"/>
</dbReference>
<dbReference type="FunFam" id="3.30.420.40:FF:000004">
    <property type="entry name" value="Molecular chaperone DnaK"/>
    <property type="match status" value="1"/>
</dbReference>
<evidence type="ECO:0000256" key="2">
    <source>
        <dbReference type="ARBA" id="ARBA00014415"/>
    </source>
</evidence>
<keyword evidence="5 8" id="KW-0067">ATP-binding</keyword>
<dbReference type="AlphaFoldDB" id="A0A1I1HEW7"/>
<dbReference type="STRING" id="517719.SAMN05421762_0221"/>
<keyword evidence="10" id="KW-0175">Coiled coil</keyword>
<dbReference type="Gene3D" id="3.90.640.10">
    <property type="entry name" value="Actin, Chain A, domain 4"/>
    <property type="match status" value="1"/>
</dbReference>
<dbReference type="SUPFAM" id="SSF100934">
    <property type="entry name" value="Heat shock protein 70kD (HSP70), C-terminal subdomain"/>
    <property type="match status" value="1"/>
</dbReference>
<dbReference type="PROSITE" id="PS00297">
    <property type="entry name" value="HSP70_1"/>
    <property type="match status" value="1"/>
</dbReference>
<dbReference type="GO" id="GO:0005524">
    <property type="term" value="F:ATP binding"/>
    <property type="evidence" value="ECO:0007669"/>
    <property type="project" value="UniProtKB-UniRule"/>
</dbReference>
<keyword evidence="13" id="KW-1185">Reference proteome</keyword>
<dbReference type="InterPro" id="IPR018181">
    <property type="entry name" value="Heat_shock_70_CS"/>
</dbReference>
<evidence type="ECO:0000313" key="12">
    <source>
        <dbReference type="EMBL" id="SFC22381.1"/>
    </source>
</evidence>
<dbReference type="SUPFAM" id="SSF53067">
    <property type="entry name" value="Actin-like ATPase domain"/>
    <property type="match status" value="2"/>
</dbReference>
<evidence type="ECO:0000313" key="13">
    <source>
        <dbReference type="Proteomes" id="UP000231644"/>
    </source>
</evidence>
<dbReference type="CDD" id="cd10234">
    <property type="entry name" value="ASKHA_NBD_HSP70_DnaK-like"/>
    <property type="match status" value="1"/>
</dbReference>
<feature type="coiled-coil region" evidence="10">
    <location>
        <begin position="243"/>
        <end position="273"/>
    </location>
</feature>
<dbReference type="InterPro" id="IPR029047">
    <property type="entry name" value="HSP70_peptide-bd_sf"/>
</dbReference>
<feature type="modified residue" description="Phosphothreonine; by autocatalysis" evidence="8">
    <location>
        <position position="197"/>
    </location>
</feature>
<accession>A0A1I1HEW7</accession>
<keyword evidence="4 8" id="KW-0547">Nucleotide-binding</keyword>
<organism evidence="12 13">
    <name type="scientific">Pseudooceanicola nitratireducens</name>
    <dbReference type="NCBI Taxonomy" id="517719"/>
    <lineage>
        <taxon>Bacteria</taxon>
        <taxon>Pseudomonadati</taxon>
        <taxon>Pseudomonadota</taxon>
        <taxon>Alphaproteobacteria</taxon>
        <taxon>Rhodobacterales</taxon>
        <taxon>Paracoccaceae</taxon>
        <taxon>Pseudooceanicola</taxon>
    </lineage>
</organism>
<evidence type="ECO:0000256" key="6">
    <source>
        <dbReference type="ARBA" id="ARBA00023016"/>
    </source>
</evidence>
<feature type="coiled-coil region" evidence="10">
    <location>
        <begin position="511"/>
        <end position="577"/>
    </location>
</feature>
<evidence type="ECO:0000256" key="11">
    <source>
        <dbReference type="SAM" id="MobiDB-lite"/>
    </source>
</evidence>
<dbReference type="FunFam" id="3.90.640.10:FF:000003">
    <property type="entry name" value="Molecular chaperone DnaK"/>
    <property type="match status" value="1"/>
</dbReference>
<proteinExistence type="evidence at transcript level"/>
<protein>
    <recommendedName>
        <fullName evidence="2 8">Chaperone protein DnaK</fullName>
    </recommendedName>
    <alternativeName>
        <fullName evidence="8">HSP70</fullName>
    </alternativeName>
    <alternativeName>
        <fullName evidence="8">Heat shock 70 kDa protein</fullName>
    </alternativeName>
    <alternativeName>
        <fullName evidence="8">Heat shock protein 70</fullName>
    </alternativeName>
</protein>
<name>A0A1I1HEW7_9RHOB</name>
<dbReference type="EMBL" id="FOLX01000001">
    <property type="protein sequence ID" value="SFC22381.1"/>
    <property type="molecule type" value="Genomic_DNA"/>
</dbReference>
<dbReference type="Gene3D" id="1.20.1270.10">
    <property type="match status" value="1"/>
</dbReference>
<dbReference type="Gene3D" id="2.60.34.10">
    <property type="entry name" value="Substrate Binding Domain Of DNAk, Chain A, domain 1"/>
    <property type="match status" value="1"/>
</dbReference>
<reference evidence="12 13" key="1">
    <citation type="submission" date="2016-10" db="EMBL/GenBank/DDBJ databases">
        <authorList>
            <person name="de Groot N.N."/>
        </authorList>
    </citation>
    <scope>NUCLEOTIDE SEQUENCE [LARGE SCALE GENOMIC DNA]</scope>
    <source>
        <strain evidence="12 13">DSM 29619</strain>
    </source>
</reference>
<evidence type="ECO:0000256" key="5">
    <source>
        <dbReference type="ARBA" id="ARBA00022840"/>
    </source>
</evidence>
<comment type="similarity">
    <text evidence="1 8 9">Belongs to the heat shock protein 70 family.</text>
</comment>
<evidence type="ECO:0000256" key="1">
    <source>
        <dbReference type="ARBA" id="ARBA00007381"/>
    </source>
</evidence>
<dbReference type="HAMAP" id="MF_00332">
    <property type="entry name" value="DnaK"/>
    <property type="match status" value="1"/>
</dbReference>
<dbReference type="FunFam" id="1.20.1270.10:FF:000001">
    <property type="entry name" value="Molecular chaperone DnaK"/>
    <property type="match status" value="1"/>
</dbReference>
<dbReference type="InterPro" id="IPR029048">
    <property type="entry name" value="HSP70_C_sf"/>
</dbReference>
<dbReference type="NCBIfam" id="TIGR02350">
    <property type="entry name" value="prok_dnaK"/>
    <property type="match status" value="1"/>
</dbReference>
<feature type="region of interest" description="Disordered" evidence="11">
    <location>
        <begin position="595"/>
        <end position="637"/>
    </location>
</feature>
<dbReference type="RefSeq" id="WP_093449267.1">
    <property type="nucleotide sequence ID" value="NZ_BAABWI010000001.1"/>
</dbReference>
<sequence>MSKVIGIDLGTTNSCVAIMDGSQPKVIENSEGARTTPSIVAFTDEERLVGQSAKRQAVTNASNTIFGVKRLIGRRADDADLAKDKKNLPFNVVNGGNGDAWVEAKGEKYSPSQISAFILGKMKETAESYLGEEVTQAVITVPAYFNDAQRQATKDAGKIAGLEVLRIINEPTAAALAYGLDKEDSHTIAVYDLGGGTFDVTILEIDDGLFEVKSTNGDTFLGGEDFDMRIVNYLADEFKKEHNVDLTQDKMALQRLKEAAEKAKIELSSSQSTEINQPFISMGSNGQPLHMVMKLTRSKLEQLVGDLIKASMKPCQAALKDAGLSTSDIDEVVLVGGMTRMPKVIEEVTKFFGKEPHKGVNPDEVVALGAAIQAGVLQGDVKDVVLLDVTPLSLGIETLGGVFTRLIDRNTTIPTKKSQVFSTAEDNQNAVTIRVFQGEREMAADNKMLGQFNLEQIPPAPRGMPQIEVTFDIDANGIVSVSAKDKGTNKEQKITIQASGGLSDADIEQMVKDAEENAEADKERRELIEAKNQAESLIHSTEKSMEEHADKVDPSTIEAIELAIAALKDELETDNAEKIKSGIQNVTESAMKLGEAIYKASQDEADDEPTAADSGPAGDDDDIVDADFEDLDDNKRA</sequence>
<dbReference type="PRINTS" id="PR00301">
    <property type="entry name" value="HEATSHOCK70"/>
</dbReference>
<dbReference type="GO" id="GO:0051082">
    <property type="term" value="F:unfolded protein binding"/>
    <property type="evidence" value="ECO:0007669"/>
    <property type="project" value="InterPro"/>
</dbReference>
<feature type="compositionally biased region" description="Acidic residues" evidence="11">
    <location>
        <begin position="618"/>
        <end position="637"/>
    </location>
</feature>
<evidence type="ECO:0000256" key="4">
    <source>
        <dbReference type="ARBA" id="ARBA00022741"/>
    </source>
</evidence>
<keyword evidence="7 8" id="KW-0143">Chaperone</keyword>